<feature type="compositionally biased region" description="Low complexity" evidence="9">
    <location>
        <begin position="376"/>
        <end position="412"/>
    </location>
</feature>
<evidence type="ECO:0000256" key="4">
    <source>
        <dbReference type="ARBA" id="ARBA00022816"/>
    </source>
</evidence>
<dbReference type="InterPro" id="IPR007230">
    <property type="entry name" value="Nup98_auto-Pept-S59_dom"/>
</dbReference>
<feature type="domain" description="Peptidase S59" evidence="10">
    <location>
        <begin position="625"/>
        <end position="767"/>
    </location>
</feature>
<dbReference type="Pfam" id="PF04096">
    <property type="entry name" value="Nucleoporin2"/>
    <property type="match status" value="1"/>
</dbReference>
<keyword evidence="6" id="KW-0811">Translocation</keyword>
<reference evidence="11 12" key="1">
    <citation type="journal article" date="2014" name="Genome Announc.">
        <title>Genome Sequence of the Microsporidian Species Nematocida sp1 Strain ERTm6 (ATCC PRA-372).</title>
        <authorList>
            <person name="Bakowski M.A."/>
            <person name="Priest M."/>
            <person name="Young S."/>
            <person name="Cuomo C.A."/>
            <person name="Troemel E.R."/>
        </authorList>
    </citation>
    <scope>NUCLEOTIDE SEQUENCE [LARGE SCALE GENOMIC DNA]</scope>
    <source>
        <strain evidence="11 12">ERTm6</strain>
    </source>
</reference>
<feature type="region of interest" description="Disordered" evidence="9">
    <location>
        <begin position="1"/>
        <end position="20"/>
    </location>
</feature>
<dbReference type="HOGENOM" id="CLU_361717_0_0_1"/>
<feature type="compositionally biased region" description="Low complexity" evidence="9">
    <location>
        <begin position="1"/>
        <end position="19"/>
    </location>
</feature>
<feature type="compositionally biased region" description="Low complexity" evidence="9">
    <location>
        <begin position="215"/>
        <end position="228"/>
    </location>
</feature>
<dbReference type="InterPro" id="IPR037665">
    <property type="entry name" value="Nucleoporin_S59-like"/>
</dbReference>
<dbReference type="GO" id="GO:0006606">
    <property type="term" value="P:protein import into nucleus"/>
    <property type="evidence" value="ECO:0007669"/>
    <property type="project" value="TreeGrafter"/>
</dbReference>
<gene>
    <name evidence="11" type="ORF">NESG_02344</name>
</gene>
<feature type="compositionally biased region" description="Polar residues" evidence="9">
    <location>
        <begin position="286"/>
        <end position="327"/>
    </location>
</feature>
<comment type="similarity">
    <text evidence="2">Belongs to the nucleoporin GLFG family.</text>
</comment>
<evidence type="ECO:0000256" key="3">
    <source>
        <dbReference type="ARBA" id="ARBA00022448"/>
    </source>
</evidence>
<feature type="region of interest" description="Disordered" evidence="9">
    <location>
        <begin position="28"/>
        <end position="58"/>
    </location>
</feature>
<evidence type="ECO:0000256" key="9">
    <source>
        <dbReference type="SAM" id="MobiDB-lite"/>
    </source>
</evidence>
<keyword evidence="5" id="KW-0653">Protein transport</keyword>
<evidence type="ECO:0000256" key="8">
    <source>
        <dbReference type="ARBA" id="ARBA00023242"/>
    </source>
</evidence>
<feature type="compositionally biased region" description="Low complexity" evidence="9">
    <location>
        <begin position="454"/>
        <end position="463"/>
    </location>
</feature>
<dbReference type="Gene3D" id="1.10.10.2360">
    <property type="match status" value="1"/>
</dbReference>
<feature type="compositionally biased region" description="Polar residues" evidence="9">
    <location>
        <begin position="35"/>
        <end position="51"/>
    </location>
</feature>
<feature type="region of interest" description="Disordered" evidence="9">
    <location>
        <begin position="179"/>
        <end position="228"/>
    </location>
</feature>
<dbReference type="GO" id="GO:0034398">
    <property type="term" value="P:telomere tethering at nuclear periphery"/>
    <property type="evidence" value="ECO:0007669"/>
    <property type="project" value="TreeGrafter"/>
</dbReference>
<dbReference type="PANTHER" id="PTHR23198:SF6">
    <property type="entry name" value="NUCLEAR PORE COMPLEX PROTEIN NUP98-NUP96"/>
    <property type="match status" value="1"/>
</dbReference>
<dbReference type="PANTHER" id="PTHR23198">
    <property type="entry name" value="NUCLEOPORIN"/>
    <property type="match status" value="1"/>
</dbReference>
<dbReference type="InterPro" id="IPR036903">
    <property type="entry name" value="Nup98_auto-Pept-S59_dom_sf"/>
</dbReference>
<dbReference type="EMBL" id="AKIJ01000005">
    <property type="protein sequence ID" value="KFG25565.1"/>
    <property type="molecule type" value="Genomic_DNA"/>
</dbReference>
<dbReference type="SUPFAM" id="SSF82215">
    <property type="entry name" value="C-terminal autoproteolytic domain of nucleoporin nup98"/>
    <property type="match status" value="1"/>
</dbReference>
<feature type="compositionally biased region" description="Polar residues" evidence="9">
    <location>
        <begin position="179"/>
        <end position="214"/>
    </location>
</feature>
<feature type="region of interest" description="Disordered" evidence="9">
    <location>
        <begin position="286"/>
        <end position="463"/>
    </location>
</feature>
<keyword evidence="12" id="KW-1185">Reference proteome</keyword>
<organism evidence="11 12">
    <name type="scientific">Nematocida ausubeli (strain ATCC PRA-371 / ERTm2)</name>
    <name type="common">Nematode killer fungus</name>
    <dbReference type="NCBI Taxonomy" id="1913371"/>
    <lineage>
        <taxon>Eukaryota</taxon>
        <taxon>Fungi</taxon>
        <taxon>Fungi incertae sedis</taxon>
        <taxon>Microsporidia</taxon>
        <taxon>Nematocida</taxon>
    </lineage>
</organism>
<evidence type="ECO:0000256" key="7">
    <source>
        <dbReference type="ARBA" id="ARBA00023132"/>
    </source>
</evidence>
<evidence type="ECO:0000313" key="12">
    <source>
        <dbReference type="Proteomes" id="UP000054524"/>
    </source>
</evidence>
<evidence type="ECO:0000259" key="10">
    <source>
        <dbReference type="PROSITE" id="PS51434"/>
    </source>
</evidence>
<evidence type="ECO:0000256" key="5">
    <source>
        <dbReference type="ARBA" id="ARBA00022927"/>
    </source>
</evidence>
<dbReference type="GO" id="GO:0003723">
    <property type="term" value="F:RNA binding"/>
    <property type="evidence" value="ECO:0007669"/>
    <property type="project" value="TreeGrafter"/>
</dbReference>
<evidence type="ECO:0000313" key="11">
    <source>
        <dbReference type="EMBL" id="KFG25565.1"/>
    </source>
</evidence>
<dbReference type="GO" id="GO:0008139">
    <property type="term" value="F:nuclear localization sequence binding"/>
    <property type="evidence" value="ECO:0007669"/>
    <property type="project" value="TreeGrafter"/>
</dbReference>
<dbReference type="Gene3D" id="3.30.1610.10">
    <property type="entry name" value="Peptidase S59, nucleoporin"/>
    <property type="match status" value="1"/>
</dbReference>
<dbReference type="Proteomes" id="UP000054524">
    <property type="component" value="Unassembled WGS sequence"/>
</dbReference>
<dbReference type="GO" id="GO:0044614">
    <property type="term" value="C:nuclear pore cytoplasmic filaments"/>
    <property type="evidence" value="ECO:0007669"/>
    <property type="project" value="TreeGrafter"/>
</dbReference>
<comment type="caution">
    <text evidence="11">The sequence shown here is derived from an EMBL/GenBank/DDBJ whole genome shotgun (WGS) entry which is preliminary data.</text>
</comment>
<accession>A0A086J097</accession>
<name>A0A086J097_NEMA1</name>
<dbReference type="AlphaFoldDB" id="A0A086J097"/>
<dbReference type="RefSeq" id="XP_052904120.1">
    <property type="nucleotide sequence ID" value="XM_053049949.1"/>
</dbReference>
<dbReference type="GO" id="GO:0000973">
    <property type="term" value="P:post-transcriptional tethering of RNA polymerase II gene DNA at nuclear periphery"/>
    <property type="evidence" value="ECO:0007669"/>
    <property type="project" value="TreeGrafter"/>
</dbReference>
<keyword evidence="7" id="KW-0906">Nuclear pore complex</keyword>
<keyword evidence="8" id="KW-0539">Nucleus</keyword>
<dbReference type="GO" id="GO:0051028">
    <property type="term" value="P:mRNA transport"/>
    <property type="evidence" value="ECO:0007669"/>
    <property type="project" value="UniProtKB-KW"/>
</dbReference>
<keyword evidence="4" id="KW-0509">mRNA transport</keyword>
<proteinExistence type="inferred from homology"/>
<dbReference type="GO" id="GO:0017056">
    <property type="term" value="F:structural constituent of nuclear pore"/>
    <property type="evidence" value="ECO:0007669"/>
    <property type="project" value="InterPro"/>
</dbReference>
<comment type="subcellular location">
    <subcellularLocation>
        <location evidence="1">Nucleus</location>
        <location evidence="1">Nuclear pore complex</location>
    </subcellularLocation>
</comment>
<protein>
    <recommendedName>
        <fullName evidence="10">Peptidase S59 domain-containing protein</fullName>
    </recommendedName>
</protein>
<dbReference type="GeneID" id="77677317"/>
<evidence type="ECO:0000256" key="6">
    <source>
        <dbReference type="ARBA" id="ARBA00023010"/>
    </source>
</evidence>
<feature type="compositionally biased region" description="Polar residues" evidence="9">
    <location>
        <begin position="334"/>
        <end position="369"/>
    </location>
</feature>
<sequence>MNGGQQNQSGYSSGFYGSSPLQRQTQDMYREPYGGSNNMYSMHQPQHSGYGNQIPDDSPIRILPTVPDTSIEPFSIRTKLDNSISVSSCCITSLDVYSPHTLEELRCADYAKGRKGTIVPRSGFHNSYSGSSAYMQKPMDMMGSQNMFGQNKPAVSGGFSSLPTPSYSMQPRMGNSGMFSSPTQPSTPGNSLFGQMQNTGNTAFGQSTNSPFMGQSSNNSFQQPQNTSTLGGFRSISQTPNSMQMQQTQTPFSSGLGAQQQTMPSAFNNNSMLGANQTMGQQSMLGQTQHSFGSLGTNALGNSASANQSGTGILGNRNTSTGENSFSMGMGSTPAGSSLFGQNSQMQSSLGNRTAGQPSAFSSFGTPSTGLGMGATQTSSLGGFGGSSTSTAGAPGQTPGSSTLGTGLFGSQQSTAGGLGSFSQGQNTTTQSGLENTGTGILGGLGSTKPADQSTTTPFSFGSSSALDSKPAFGSSLGGSLSKPFESSSLDNKLTGFSSSLGGGSAFGLGTAGRSTLQPQSTSAFGTSSAFGGSTLGENKISSGTGGASEDPYLIKSLSFKECEDYKKKSIMEIQMPLFKKAPATKIKFKPSICFKQYVSTTAEGKEKSAEKQKLTNDTLSQIEENEYYTIPSISQIRKMPSKKVSGFVIGRKGHGRLEFQEEVDLSNVNLDTVEKTVTLDNGYVFLVENEDNIRPGVGLNKAARIYVENPTIYSHSTGKLRPLSKSDPLFAIMKARAMASISKNANVHDVEIDIEKGMAVFICDSLWA</sequence>
<feature type="compositionally biased region" description="Polar residues" evidence="9">
    <location>
        <begin position="413"/>
        <end position="432"/>
    </location>
</feature>
<dbReference type="GO" id="GO:0006405">
    <property type="term" value="P:RNA export from nucleus"/>
    <property type="evidence" value="ECO:0007669"/>
    <property type="project" value="TreeGrafter"/>
</dbReference>
<evidence type="ECO:0000256" key="2">
    <source>
        <dbReference type="ARBA" id="ARBA00008926"/>
    </source>
</evidence>
<evidence type="ECO:0000256" key="1">
    <source>
        <dbReference type="ARBA" id="ARBA00004567"/>
    </source>
</evidence>
<dbReference type="PROSITE" id="PS51434">
    <property type="entry name" value="NUP_C"/>
    <property type="match status" value="1"/>
</dbReference>
<keyword evidence="3" id="KW-0813">Transport</keyword>